<dbReference type="PRINTS" id="PR00951">
    <property type="entry name" value="FLGBIOSNFLIP"/>
</dbReference>
<evidence type="ECO:0000256" key="5">
    <source>
        <dbReference type="ARBA" id="ARBA00022692"/>
    </source>
</evidence>
<evidence type="ECO:0000313" key="14">
    <source>
        <dbReference type="Proteomes" id="UP000460298"/>
    </source>
</evidence>
<accession>A0A833H3L4</accession>
<feature type="transmembrane region" description="Helical" evidence="12">
    <location>
        <begin position="50"/>
        <end position="82"/>
    </location>
</feature>
<evidence type="ECO:0000256" key="6">
    <source>
        <dbReference type="ARBA" id="ARBA00022795"/>
    </source>
</evidence>
<sequence>MKRRVVLFLVSLAALLIADPLLAQEIPGLPIPVLDNVRAARSGQEASTSLALIMLVTVLSLAPALIMMMTSFTKVVIVFDFVRRALALQNMPPNQVLFGLALFLTFFIMAPTFREFNQTALTPYISGDKMSTPTFIEKGMVPFRKFMIKQIGKDGAKEIALFTKLSGKNLKDIKSVDDIDSYILIPAFMLSEIKKAFIIGILIFIPFIVIDLVVASTLMSMGMIMLPPAMISMPFKIILFILVDGWHLITYNLVQSYVM</sequence>
<dbReference type="GO" id="GO:0044781">
    <property type="term" value="P:bacterial-type flagellum organization"/>
    <property type="evidence" value="ECO:0007669"/>
    <property type="project" value="UniProtKB-UniRule"/>
</dbReference>
<evidence type="ECO:0000256" key="1">
    <source>
        <dbReference type="ARBA" id="ARBA00006257"/>
    </source>
</evidence>
<dbReference type="Pfam" id="PF00813">
    <property type="entry name" value="FliP"/>
    <property type="match status" value="1"/>
</dbReference>
<gene>
    <name evidence="12 13" type="primary">fliP</name>
    <name evidence="13" type="ORF">F9K24_04240</name>
</gene>
<protein>
    <recommendedName>
        <fullName evidence="2 12">Flagellar biosynthetic protein FliP</fullName>
    </recommendedName>
</protein>
<evidence type="ECO:0000256" key="12">
    <source>
        <dbReference type="RuleBase" id="RU362069"/>
    </source>
</evidence>
<evidence type="ECO:0000256" key="4">
    <source>
        <dbReference type="ARBA" id="ARBA00022475"/>
    </source>
</evidence>
<dbReference type="GO" id="GO:0009425">
    <property type="term" value="C:bacterial-type flagellum basal body"/>
    <property type="evidence" value="ECO:0007669"/>
    <property type="project" value="UniProtKB-SubCell"/>
</dbReference>
<dbReference type="RefSeq" id="WP_002772588.1">
    <property type="nucleotide sequence ID" value="NZ_JQDG01000030.1"/>
</dbReference>
<dbReference type="GO" id="GO:0009306">
    <property type="term" value="P:protein secretion"/>
    <property type="evidence" value="ECO:0007669"/>
    <property type="project" value="UniProtKB-UniRule"/>
</dbReference>
<keyword evidence="3 12" id="KW-0813">Transport</keyword>
<evidence type="ECO:0000256" key="2">
    <source>
        <dbReference type="ARBA" id="ARBA00021714"/>
    </source>
</evidence>
<dbReference type="EMBL" id="WBUI01000003">
    <property type="protein sequence ID" value="KAB2934241.1"/>
    <property type="molecule type" value="Genomic_DNA"/>
</dbReference>
<keyword evidence="8 12" id="KW-1133">Transmembrane helix</keyword>
<dbReference type="PANTHER" id="PTHR30587">
    <property type="entry name" value="FLAGELLAR BIOSYNTHETIC PROTEIN FLIP"/>
    <property type="match status" value="1"/>
</dbReference>
<keyword evidence="13" id="KW-0966">Cell projection</keyword>
<evidence type="ECO:0000256" key="9">
    <source>
        <dbReference type="ARBA" id="ARBA00023136"/>
    </source>
</evidence>
<dbReference type="NCBIfam" id="NF009438">
    <property type="entry name" value="PRK12797.1"/>
    <property type="match status" value="1"/>
</dbReference>
<comment type="subcellular location">
    <subcellularLocation>
        <location evidence="12">Cell membrane</location>
        <topology evidence="12">Multi-pass membrane protein</topology>
    </subcellularLocation>
    <subcellularLocation>
        <location evidence="12">Bacterial flagellum basal body</location>
    </subcellularLocation>
</comment>
<feature type="transmembrane region" description="Helical" evidence="12">
    <location>
        <begin position="196"/>
        <end position="225"/>
    </location>
</feature>
<evidence type="ECO:0000256" key="8">
    <source>
        <dbReference type="ARBA" id="ARBA00022989"/>
    </source>
</evidence>
<dbReference type="InterPro" id="IPR005837">
    <property type="entry name" value="FliP"/>
</dbReference>
<evidence type="ECO:0000256" key="3">
    <source>
        <dbReference type="ARBA" id="ARBA00022448"/>
    </source>
</evidence>
<feature type="transmembrane region" description="Helical" evidence="12">
    <location>
        <begin position="237"/>
        <end position="254"/>
    </location>
</feature>
<feature type="transmembrane region" description="Helical" evidence="12">
    <location>
        <begin position="94"/>
        <end position="113"/>
    </location>
</feature>
<proteinExistence type="inferred from homology"/>
<evidence type="ECO:0000256" key="10">
    <source>
        <dbReference type="ARBA" id="ARBA00023143"/>
    </source>
</evidence>
<comment type="similarity">
    <text evidence="1 12">Belongs to the FliP/MopC/SpaP family.</text>
</comment>
<keyword evidence="6 12" id="KW-1005">Bacterial flagellum biogenesis</keyword>
<comment type="function">
    <text evidence="12">Plays a role in the flagellum-specific transport system.</text>
</comment>
<dbReference type="AlphaFoldDB" id="A0A833H3L4"/>
<evidence type="ECO:0000313" key="13">
    <source>
        <dbReference type="EMBL" id="KAB2934241.1"/>
    </source>
</evidence>
<keyword evidence="7 12" id="KW-0653">Protein transport</keyword>
<dbReference type="OrthoDB" id="9805111at2"/>
<keyword evidence="13" id="KW-0282">Flagellum</keyword>
<dbReference type="PROSITE" id="PS01061">
    <property type="entry name" value="FLIP_2"/>
    <property type="match status" value="1"/>
</dbReference>
<organism evidence="13 14">
    <name type="scientific">Leptonema illini</name>
    <dbReference type="NCBI Taxonomy" id="183"/>
    <lineage>
        <taxon>Bacteria</taxon>
        <taxon>Pseudomonadati</taxon>
        <taxon>Spirochaetota</taxon>
        <taxon>Spirochaetia</taxon>
        <taxon>Leptospirales</taxon>
        <taxon>Leptospiraceae</taxon>
        <taxon>Leptonema</taxon>
    </lineage>
</organism>
<keyword evidence="5 12" id="KW-0812">Transmembrane</keyword>
<dbReference type="InterPro" id="IPR005838">
    <property type="entry name" value="T3SS_IM_P"/>
</dbReference>
<dbReference type="PRINTS" id="PR01302">
    <property type="entry name" value="TYPE3IMPPROT"/>
</dbReference>
<name>A0A833H3L4_9LEPT</name>
<reference evidence="13 14" key="1">
    <citation type="submission" date="2019-10" db="EMBL/GenBank/DDBJ databases">
        <title>Extracellular Electron Transfer in a Candidatus Methanoperedens spp. Enrichment Culture.</title>
        <authorList>
            <person name="Berger S."/>
            <person name="Rangel Shaw D."/>
            <person name="Berben T."/>
            <person name="In 'T Zandt M."/>
            <person name="Frank J."/>
            <person name="Reimann J."/>
            <person name="Jetten M.S.M."/>
            <person name="Welte C.U."/>
        </authorList>
    </citation>
    <scope>NUCLEOTIDE SEQUENCE [LARGE SCALE GENOMIC DNA]</scope>
    <source>
        <strain evidence="13">SB12</strain>
    </source>
</reference>
<keyword evidence="13" id="KW-0969">Cilium</keyword>
<comment type="caution">
    <text evidence="13">The sequence shown here is derived from an EMBL/GenBank/DDBJ whole genome shotgun (WGS) entry which is preliminary data.</text>
</comment>
<evidence type="ECO:0000256" key="7">
    <source>
        <dbReference type="ARBA" id="ARBA00022927"/>
    </source>
</evidence>
<dbReference type="GO" id="GO:0005886">
    <property type="term" value="C:plasma membrane"/>
    <property type="evidence" value="ECO:0007669"/>
    <property type="project" value="UniProtKB-SubCell"/>
</dbReference>
<keyword evidence="4 12" id="KW-1003">Cell membrane</keyword>
<keyword evidence="9 12" id="KW-0472">Membrane</keyword>
<dbReference type="Proteomes" id="UP000460298">
    <property type="component" value="Unassembled WGS sequence"/>
</dbReference>
<evidence type="ECO:0000256" key="11">
    <source>
        <dbReference type="ARBA" id="ARBA00023225"/>
    </source>
</evidence>
<keyword evidence="11 12" id="KW-1006">Bacterial flagellum protein export</keyword>
<dbReference type="NCBIfam" id="TIGR01103">
    <property type="entry name" value="fliP"/>
    <property type="match status" value="1"/>
</dbReference>
<keyword evidence="10" id="KW-0975">Bacterial flagellum</keyword>
<dbReference type="PANTHER" id="PTHR30587:SF0">
    <property type="entry name" value="FLAGELLAR BIOSYNTHETIC PROTEIN FLIP"/>
    <property type="match status" value="1"/>
</dbReference>